<dbReference type="PANTHER" id="PTHR11567">
    <property type="entry name" value="ACID PHOSPHATASE-RELATED"/>
    <property type="match status" value="1"/>
</dbReference>
<dbReference type="Pfam" id="PF00328">
    <property type="entry name" value="His_Phos_2"/>
    <property type="match status" value="1"/>
</dbReference>
<feature type="region of interest" description="Disordered" evidence="2">
    <location>
        <begin position="516"/>
        <end position="575"/>
    </location>
</feature>
<dbReference type="EMBL" id="ML994110">
    <property type="protein sequence ID" value="KAF2198888.1"/>
    <property type="molecule type" value="Genomic_DNA"/>
</dbReference>
<keyword evidence="3" id="KW-1133">Transmembrane helix</keyword>
<comment type="similarity">
    <text evidence="1">Belongs to the histidine acid phosphatase family.</text>
</comment>
<proteinExistence type="inferred from homology"/>
<reference evidence="4" key="1">
    <citation type="journal article" date="2020" name="Stud. Mycol.">
        <title>101 Dothideomycetes genomes: a test case for predicting lifestyles and emergence of pathogens.</title>
        <authorList>
            <person name="Haridas S."/>
            <person name="Albert R."/>
            <person name="Binder M."/>
            <person name="Bloem J."/>
            <person name="Labutti K."/>
            <person name="Salamov A."/>
            <person name="Andreopoulos B."/>
            <person name="Baker S."/>
            <person name="Barry K."/>
            <person name="Bills G."/>
            <person name="Bluhm B."/>
            <person name="Cannon C."/>
            <person name="Castanera R."/>
            <person name="Culley D."/>
            <person name="Daum C."/>
            <person name="Ezra D."/>
            <person name="Gonzalez J."/>
            <person name="Henrissat B."/>
            <person name="Kuo A."/>
            <person name="Liang C."/>
            <person name="Lipzen A."/>
            <person name="Lutzoni F."/>
            <person name="Magnuson J."/>
            <person name="Mondo S."/>
            <person name="Nolan M."/>
            <person name="Ohm R."/>
            <person name="Pangilinan J."/>
            <person name="Park H.-J."/>
            <person name="Ramirez L."/>
            <person name="Alfaro M."/>
            <person name="Sun H."/>
            <person name="Tritt A."/>
            <person name="Yoshinaga Y."/>
            <person name="Zwiers L.-H."/>
            <person name="Turgeon B."/>
            <person name="Goodwin S."/>
            <person name="Spatafora J."/>
            <person name="Crous P."/>
            <person name="Grigoriev I."/>
        </authorList>
    </citation>
    <scope>NUCLEOTIDE SEQUENCE</scope>
    <source>
        <strain evidence="4">ATCC 74209</strain>
    </source>
</reference>
<comment type="caution">
    <text evidence="4">The sequence shown here is derived from an EMBL/GenBank/DDBJ whole genome shotgun (WGS) entry which is preliminary data.</text>
</comment>
<evidence type="ECO:0000313" key="4">
    <source>
        <dbReference type="EMBL" id="KAF2198888.1"/>
    </source>
</evidence>
<dbReference type="InterPro" id="IPR050645">
    <property type="entry name" value="Histidine_acid_phosphatase"/>
</dbReference>
<sequence>MVIAWPVEAADETVHGAVVFMRTGDRIPDLHKEGTSQTLSALGAQQIYQMGQNFRGRYINGLGSIGLGQSQISTLSQDVLDNNQVFVMTRQEPYLIASAQAFMQGFYPPTNVSTGKVLANGTAIDLPFEGYQYPEIRVAGQYDPYSIYMAGSQQCPEAQRHSLEYYETQHSQDAFKSSMPLYNSLDPKWFQGVTNQSLINYYQAYEVYDYLYYQHTHNTTVFEQFNNDSVYRDIYTQLAQLANQEQYYRWGNTSASSHSSNLQSMPGKTLAALVLGQLQRIVAKQYDGTRNSNQEAYPVSFLFGDHEPFVSLFSLFGLDDVNEKFAAIPPYASSMIFELFSADSTTFPDDPANLFVRFQFQNGTDYKGDPQSYPIFGRSPNHADMPWPDFGQFMSSTMVNSMSEWCGACSSPALFCWGVDENSTVVMVDGRESKKWKVSPVVAGAIGAVVTLAVAALLFALAILVGGVRFHRERRRKNSELGGFKGSAKLASDMDLSVPKSPAGTAEGMVGLGRDMERKKPKSRVESWELRQKEGIGGSGGAGALDRGRDFGESRGGSLDEIESSMRPVVPTETV</sequence>
<dbReference type="InterPro" id="IPR000560">
    <property type="entry name" value="His_Pase_clade-2"/>
</dbReference>
<evidence type="ECO:0000256" key="1">
    <source>
        <dbReference type="ARBA" id="ARBA00005375"/>
    </source>
</evidence>
<organism evidence="4 5">
    <name type="scientific">Delitschia confertaspora ATCC 74209</name>
    <dbReference type="NCBI Taxonomy" id="1513339"/>
    <lineage>
        <taxon>Eukaryota</taxon>
        <taxon>Fungi</taxon>
        <taxon>Dikarya</taxon>
        <taxon>Ascomycota</taxon>
        <taxon>Pezizomycotina</taxon>
        <taxon>Dothideomycetes</taxon>
        <taxon>Pleosporomycetidae</taxon>
        <taxon>Pleosporales</taxon>
        <taxon>Delitschiaceae</taxon>
        <taxon>Delitschia</taxon>
    </lineage>
</organism>
<accession>A0A9P4JG95</accession>
<evidence type="ECO:0000256" key="2">
    <source>
        <dbReference type="SAM" id="MobiDB-lite"/>
    </source>
</evidence>
<keyword evidence="3" id="KW-0812">Transmembrane</keyword>
<dbReference type="Proteomes" id="UP000799536">
    <property type="component" value="Unassembled WGS sequence"/>
</dbReference>
<feature type="transmembrane region" description="Helical" evidence="3">
    <location>
        <begin position="441"/>
        <end position="468"/>
    </location>
</feature>
<feature type="compositionally biased region" description="Basic and acidic residues" evidence="2">
    <location>
        <begin position="516"/>
        <end position="534"/>
    </location>
</feature>
<dbReference type="AlphaFoldDB" id="A0A9P4JG95"/>
<keyword evidence="3" id="KW-0472">Membrane</keyword>
<dbReference type="OrthoDB" id="258392at2759"/>
<dbReference type="Gene3D" id="3.40.50.1240">
    <property type="entry name" value="Phosphoglycerate mutase-like"/>
    <property type="match status" value="1"/>
</dbReference>
<dbReference type="InterPro" id="IPR029033">
    <property type="entry name" value="His_PPase_superfam"/>
</dbReference>
<gene>
    <name evidence="4" type="ORF">GQ43DRAFT_377556</name>
</gene>
<keyword evidence="5" id="KW-1185">Reference proteome</keyword>
<name>A0A9P4JG95_9PLEO</name>
<protein>
    <submittedName>
        <fullName evidence="4">Phosphoglycerate mutase-like protein</fullName>
    </submittedName>
</protein>
<evidence type="ECO:0000313" key="5">
    <source>
        <dbReference type="Proteomes" id="UP000799536"/>
    </source>
</evidence>
<dbReference type="CDD" id="cd07061">
    <property type="entry name" value="HP_HAP_like"/>
    <property type="match status" value="1"/>
</dbReference>
<dbReference type="PANTHER" id="PTHR11567:SF127">
    <property type="entry name" value="HISTIDINE ACID PHOSPHATASE"/>
    <property type="match status" value="1"/>
</dbReference>
<dbReference type="SUPFAM" id="SSF53254">
    <property type="entry name" value="Phosphoglycerate mutase-like"/>
    <property type="match status" value="1"/>
</dbReference>
<dbReference type="GO" id="GO:0016791">
    <property type="term" value="F:phosphatase activity"/>
    <property type="evidence" value="ECO:0007669"/>
    <property type="project" value="TreeGrafter"/>
</dbReference>
<evidence type="ECO:0000256" key="3">
    <source>
        <dbReference type="SAM" id="Phobius"/>
    </source>
</evidence>